<reference evidence="2 3" key="1">
    <citation type="submission" date="2015-05" db="EMBL/GenBank/DDBJ databases">
        <title>Genome assembly of Archangium gephyra DSM 2261.</title>
        <authorList>
            <person name="Sharma G."/>
            <person name="Subramanian S."/>
        </authorList>
    </citation>
    <scope>NUCLEOTIDE SEQUENCE [LARGE SCALE GENOMIC DNA]</scope>
    <source>
        <strain evidence="2 3">DSM 2261</strain>
    </source>
</reference>
<evidence type="ECO:0000256" key="1">
    <source>
        <dbReference type="SAM" id="MobiDB-lite"/>
    </source>
</evidence>
<feature type="region of interest" description="Disordered" evidence="1">
    <location>
        <begin position="1"/>
        <end position="64"/>
    </location>
</feature>
<organism evidence="2 3">
    <name type="scientific">Archangium gephyra</name>
    <dbReference type="NCBI Taxonomy" id="48"/>
    <lineage>
        <taxon>Bacteria</taxon>
        <taxon>Pseudomonadati</taxon>
        <taxon>Myxococcota</taxon>
        <taxon>Myxococcia</taxon>
        <taxon>Myxococcales</taxon>
        <taxon>Cystobacterineae</taxon>
        <taxon>Archangiaceae</taxon>
        <taxon>Archangium</taxon>
    </lineage>
</organism>
<evidence type="ECO:0000313" key="3">
    <source>
        <dbReference type="Proteomes" id="UP000035579"/>
    </source>
</evidence>
<protein>
    <submittedName>
        <fullName evidence="2">Uncharacterized protein</fullName>
    </submittedName>
</protein>
<dbReference type="KEGG" id="age:AA314_05804"/>
<sequence length="64" mass="6837">MSACHVPLPRQSRRDKLAVHARGGNGQRGRSPRDSGEGDACLPRVPVRASAPTREAVSSMSSLR</sequence>
<dbReference type="Proteomes" id="UP000035579">
    <property type="component" value="Chromosome"/>
</dbReference>
<dbReference type="AlphaFoldDB" id="A0AAC8QBG4"/>
<evidence type="ECO:0000313" key="2">
    <source>
        <dbReference type="EMBL" id="AKJ04178.1"/>
    </source>
</evidence>
<accession>A0AAC8QBG4</accession>
<gene>
    <name evidence="2" type="ORF">AA314_05804</name>
</gene>
<proteinExistence type="predicted"/>
<name>A0AAC8QBG4_9BACT</name>
<dbReference type="EMBL" id="CP011509">
    <property type="protein sequence ID" value="AKJ04178.1"/>
    <property type="molecule type" value="Genomic_DNA"/>
</dbReference>